<accession>A0A6L6XKD1</accession>
<evidence type="ECO:0000256" key="1">
    <source>
        <dbReference type="SAM" id="MobiDB-lite"/>
    </source>
</evidence>
<dbReference type="RefSeq" id="WP_157351018.1">
    <property type="nucleotide sequence ID" value="NZ_WGGT01000025.1"/>
</dbReference>
<dbReference type="EMBL" id="WGGT01000025">
    <property type="protein sequence ID" value="MVQ47197.1"/>
    <property type="molecule type" value="Genomic_DNA"/>
</dbReference>
<feature type="region of interest" description="Disordered" evidence="1">
    <location>
        <begin position="107"/>
        <end position="131"/>
    </location>
</feature>
<dbReference type="Proteomes" id="UP000479531">
    <property type="component" value="Unassembled WGS sequence"/>
</dbReference>
<proteinExistence type="predicted"/>
<evidence type="ECO:0000313" key="2">
    <source>
        <dbReference type="EMBL" id="MVQ47197.1"/>
    </source>
</evidence>
<gene>
    <name evidence="2" type="ORF">GCK47_16265</name>
</gene>
<sequence>MSLEHIVKHTCRFNIKNPQHRKVNEVLAGLSPDVCKSKSQFLIDAAEYYIDHFGKEAFVTVSKDEKEYVTRTELENLKRQMIDAAVSAAKDEIIRISLGSKDEAETASYISRNRMDSQKEEEEPQDDDTISDYALSYLMDGMEE</sequence>
<reference evidence="2 3" key="1">
    <citation type="submission" date="2019-10" db="EMBL/GenBank/DDBJ databases">
        <title>Roseburia spp. ameliorate alcoholic fatty liver via restoration of gut barrier function.</title>
        <authorList>
            <person name="Seo B."/>
            <person name="Ko G."/>
        </authorList>
    </citation>
    <scope>NUCLEOTIDE SEQUENCE [LARGE SCALE GENOMIC DNA]</scope>
    <source>
        <strain evidence="2 3">SNUG30017</strain>
    </source>
</reference>
<evidence type="ECO:0008006" key="4">
    <source>
        <dbReference type="Google" id="ProtNLM"/>
    </source>
</evidence>
<comment type="caution">
    <text evidence="2">The sequence shown here is derived from an EMBL/GenBank/DDBJ whole genome shotgun (WGS) entry which is preliminary data.</text>
</comment>
<name>A0A6L6XKD1_9FIRM</name>
<organism evidence="2 3">
    <name type="scientific">Roseburia intestinalis</name>
    <dbReference type="NCBI Taxonomy" id="166486"/>
    <lineage>
        <taxon>Bacteria</taxon>
        <taxon>Bacillati</taxon>
        <taxon>Bacillota</taxon>
        <taxon>Clostridia</taxon>
        <taxon>Lachnospirales</taxon>
        <taxon>Lachnospiraceae</taxon>
        <taxon>Roseburia</taxon>
    </lineage>
</organism>
<protein>
    <recommendedName>
        <fullName evidence="4">ATP-binding protein</fullName>
    </recommendedName>
</protein>
<evidence type="ECO:0000313" key="3">
    <source>
        <dbReference type="Proteomes" id="UP000479531"/>
    </source>
</evidence>
<dbReference type="AlphaFoldDB" id="A0A6L6XKD1"/>
<feature type="compositionally biased region" description="Acidic residues" evidence="1">
    <location>
        <begin position="119"/>
        <end position="130"/>
    </location>
</feature>